<evidence type="ECO:0000313" key="3">
    <source>
        <dbReference type="Proteomes" id="UP000228593"/>
    </source>
</evidence>
<organism evidence="2 3">
    <name type="scientific">Massilia psychrophila</name>
    <dbReference type="NCBI Taxonomy" id="1603353"/>
    <lineage>
        <taxon>Bacteria</taxon>
        <taxon>Pseudomonadati</taxon>
        <taxon>Pseudomonadota</taxon>
        <taxon>Betaproteobacteria</taxon>
        <taxon>Burkholderiales</taxon>
        <taxon>Oxalobacteraceae</taxon>
        <taxon>Telluria group</taxon>
        <taxon>Massilia</taxon>
    </lineage>
</organism>
<keyword evidence="3" id="KW-1185">Reference proteome</keyword>
<dbReference type="AlphaFoldDB" id="A0A2G8T031"/>
<gene>
    <name evidence="2" type="ORF">CR103_13115</name>
</gene>
<protein>
    <submittedName>
        <fullName evidence="2">Uncharacterized protein</fullName>
    </submittedName>
</protein>
<evidence type="ECO:0000256" key="1">
    <source>
        <dbReference type="SAM" id="MobiDB-lite"/>
    </source>
</evidence>
<name>A0A2G8T031_9BURK</name>
<proteinExistence type="predicted"/>
<evidence type="ECO:0000313" key="2">
    <source>
        <dbReference type="EMBL" id="PIL39415.1"/>
    </source>
</evidence>
<comment type="caution">
    <text evidence="2">The sequence shown here is derived from an EMBL/GenBank/DDBJ whole genome shotgun (WGS) entry which is preliminary data.</text>
</comment>
<dbReference type="Proteomes" id="UP000228593">
    <property type="component" value="Unassembled WGS sequence"/>
</dbReference>
<reference evidence="2 3" key="1">
    <citation type="submission" date="2017-10" db="EMBL/GenBank/DDBJ databases">
        <title>Massilia psychrophilum sp. nov., a novel purple-pigmented bacterium isolated from Tianshan glacier, Xinjiang Municipality, China.</title>
        <authorList>
            <person name="Wang H."/>
        </authorList>
    </citation>
    <scope>NUCLEOTIDE SEQUENCE [LARGE SCALE GENOMIC DNA]</scope>
    <source>
        <strain evidence="2 3">JCM 30813</strain>
    </source>
</reference>
<feature type="region of interest" description="Disordered" evidence="1">
    <location>
        <begin position="364"/>
        <end position="384"/>
    </location>
</feature>
<dbReference type="OrthoDB" id="5509507at2"/>
<sequence length="674" mass="71954">MIQIFSNLFSIQILPAPVLVASFDLTSAIGGANLPFALGYAFRKGDVPSGAQVTGDLPALQVVGKNWWPDGSLKFASISGRAGLDAGVARKVKLGVGAAGAGTVLSTAELRATGATASVSAGSFGAAAWAGADWDAPFQSWISGPQMSSWVYRKPVGSDLHLVAWLEVRLYVGGVVEILPWIENGYLNLAGPTNKNAEYVFSMGGTERFRSTFNLPNHCRSVLLSGTRFSYWLGIDPQIVPAHDKAYLQATRLVPAYGAAIAPSAKVWSSLAQTYNPLQQGNYSNEMGMGGYQTAIGLLPEWDVLYLASNNARAYAGVIANAYSSGRFGIHYRDETTQRPLRFSSYPNLVTDGGASTGIANTGASSKNTFTPSASGTPPPTWDSPHHPSVGFTAYLLTGRFYFMEEVQFAATVNFLKNTDHQRKFSSGVFQSNAGANTTRGAGWAIRTLAQAACVTPDNDIVLRAEFAASMAANAEFYYATYVAQPNNPFGFVAPYSNYTTGAGYYSESAWMQDFFTAAVGYAIDLETAMQSVSAGRLAAFFAWKAQSIIGRLGGTAPTEYLYTQAGVYTVAVAPAENANFINGSGPWYKNWGEIYAATIKTPNPGTNGPLTGGNFPEATSYWGNLQPAIAYAVQHKVAGAQAAYARMRNAPNWSALESSWNDAPVWSVVPRTQ</sequence>
<feature type="compositionally biased region" description="Polar residues" evidence="1">
    <location>
        <begin position="364"/>
        <end position="376"/>
    </location>
</feature>
<dbReference type="RefSeq" id="WP_099916439.1">
    <property type="nucleotide sequence ID" value="NZ_BMHS01000024.1"/>
</dbReference>
<dbReference type="EMBL" id="PDOB01000019">
    <property type="protein sequence ID" value="PIL39415.1"/>
    <property type="molecule type" value="Genomic_DNA"/>
</dbReference>
<accession>A0A2G8T031</accession>